<dbReference type="InterPro" id="IPR012340">
    <property type="entry name" value="NA-bd_OB-fold"/>
</dbReference>
<feature type="domain" description="ABC transporter" evidence="9">
    <location>
        <begin position="14"/>
        <end position="244"/>
    </location>
</feature>
<keyword evidence="4" id="KW-1003">Cell membrane</keyword>
<dbReference type="PANTHER" id="PTHR43875:SF15">
    <property type="entry name" value="TREHALOSE IMPORT ATP-BINDING PROTEIN SUGC"/>
    <property type="match status" value="1"/>
</dbReference>
<evidence type="ECO:0000256" key="1">
    <source>
        <dbReference type="ARBA" id="ARBA00004417"/>
    </source>
</evidence>
<dbReference type="FunFam" id="3.40.50.300:FF:000042">
    <property type="entry name" value="Maltose/maltodextrin ABC transporter, ATP-binding protein"/>
    <property type="match status" value="1"/>
</dbReference>
<keyword evidence="5" id="KW-0547">Nucleotide-binding</keyword>
<reference evidence="10" key="1">
    <citation type="submission" date="2021-03" db="EMBL/GenBank/DDBJ databases">
        <title>Roseibium sp. CAU 1637 isolated from Incheon.</title>
        <authorList>
            <person name="Kim W."/>
        </authorList>
    </citation>
    <scope>NUCLEOTIDE SEQUENCE</scope>
    <source>
        <strain evidence="10">CAU 1637</strain>
    </source>
</reference>
<sequence length="359" mass="38509">MTSRQSVAVAGEEIRLENVVKAYGDSRAVDDISVTLPAGAFTVLLGPSGCGKSTTLRMIAGLEEVTSGAITIGGKDITGLNAARRNISMVFQSYALFPHLSVAENITFGLKVRRVAKAEREDRLKTVADLLGLPLLLDRKPSQLSGGQQQRVALGRAIIAEKPVCLMDEPLSNLDAKLRHEMRVEIRALQQQLGFTMVYVTHDQVEAITMADQVVLLNGGKIEQVANPRALYEKPATAFAARFIGSPPMNIIPSTSLPLLGENAPDVLFGLRPEALELRSEGPVRGRVRTIEYLGADTLVACDVGGTDVLARLPSGRSVAAGDALSFGFAPDTLHIFDQTSGKRRDDLITQIGLQVQSS</sequence>
<dbReference type="Proteomes" id="UP000664779">
    <property type="component" value="Unassembled WGS sequence"/>
</dbReference>
<keyword evidence="7" id="KW-1278">Translocase</keyword>
<dbReference type="GO" id="GO:0055052">
    <property type="term" value="C:ATP-binding cassette (ABC) transporter complex, substrate-binding subunit-containing"/>
    <property type="evidence" value="ECO:0007669"/>
    <property type="project" value="TreeGrafter"/>
</dbReference>
<dbReference type="InterPro" id="IPR027417">
    <property type="entry name" value="P-loop_NTPase"/>
</dbReference>
<dbReference type="Pfam" id="PF08402">
    <property type="entry name" value="TOBE_2"/>
    <property type="match status" value="1"/>
</dbReference>
<keyword evidence="11" id="KW-1185">Reference proteome</keyword>
<evidence type="ECO:0000256" key="6">
    <source>
        <dbReference type="ARBA" id="ARBA00022840"/>
    </source>
</evidence>
<dbReference type="SUPFAM" id="SSF52540">
    <property type="entry name" value="P-loop containing nucleoside triphosphate hydrolases"/>
    <property type="match status" value="1"/>
</dbReference>
<dbReference type="PROSITE" id="PS50893">
    <property type="entry name" value="ABC_TRANSPORTER_2"/>
    <property type="match status" value="1"/>
</dbReference>
<accession>A0A939JBE4</accession>
<comment type="caution">
    <text evidence="10">The sequence shown here is derived from an EMBL/GenBank/DDBJ whole genome shotgun (WGS) entry which is preliminary data.</text>
</comment>
<protein>
    <submittedName>
        <fullName evidence="10">ABC transporter ATP-binding protein</fullName>
    </submittedName>
</protein>
<dbReference type="SMART" id="SM00382">
    <property type="entry name" value="AAA"/>
    <property type="match status" value="1"/>
</dbReference>
<evidence type="ECO:0000313" key="10">
    <source>
        <dbReference type="EMBL" id="MBO0347378.1"/>
    </source>
</evidence>
<keyword evidence="3" id="KW-0813">Transport</keyword>
<dbReference type="PROSITE" id="PS00211">
    <property type="entry name" value="ABC_TRANSPORTER_1"/>
    <property type="match status" value="1"/>
</dbReference>
<dbReference type="PANTHER" id="PTHR43875">
    <property type="entry name" value="MALTODEXTRIN IMPORT ATP-BINDING PROTEIN MSMX"/>
    <property type="match status" value="1"/>
</dbReference>
<dbReference type="InterPro" id="IPR047641">
    <property type="entry name" value="ABC_transpr_MalK/UgpC-like"/>
</dbReference>
<dbReference type="Pfam" id="PF00005">
    <property type="entry name" value="ABC_tran"/>
    <property type="match status" value="1"/>
</dbReference>
<dbReference type="InterPro" id="IPR003439">
    <property type="entry name" value="ABC_transporter-like_ATP-bd"/>
</dbReference>
<evidence type="ECO:0000259" key="9">
    <source>
        <dbReference type="PROSITE" id="PS50893"/>
    </source>
</evidence>
<dbReference type="SUPFAM" id="SSF50331">
    <property type="entry name" value="MOP-like"/>
    <property type="match status" value="1"/>
</dbReference>
<keyword evidence="6 10" id="KW-0067">ATP-binding</keyword>
<dbReference type="EMBL" id="JAFLNF010000011">
    <property type="protein sequence ID" value="MBO0347378.1"/>
    <property type="molecule type" value="Genomic_DNA"/>
</dbReference>
<gene>
    <name evidence="10" type="ORF">J0X15_19265</name>
</gene>
<evidence type="ECO:0000313" key="11">
    <source>
        <dbReference type="Proteomes" id="UP000664779"/>
    </source>
</evidence>
<dbReference type="GO" id="GO:0005524">
    <property type="term" value="F:ATP binding"/>
    <property type="evidence" value="ECO:0007669"/>
    <property type="project" value="UniProtKB-KW"/>
</dbReference>
<keyword evidence="8" id="KW-0472">Membrane</keyword>
<dbReference type="Gene3D" id="3.40.50.300">
    <property type="entry name" value="P-loop containing nucleotide triphosphate hydrolases"/>
    <property type="match status" value="1"/>
</dbReference>
<name>A0A939JBE4_9HYPH</name>
<evidence type="ECO:0000256" key="3">
    <source>
        <dbReference type="ARBA" id="ARBA00022448"/>
    </source>
</evidence>
<dbReference type="InterPro" id="IPR008995">
    <property type="entry name" value="Mo/tungstate-bd_C_term_dom"/>
</dbReference>
<comment type="subcellular location">
    <subcellularLocation>
        <location evidence="1">Cell inner membrane</location>
        <topology evidence="1">Peripheral membrane protein</topology>
    </subcellularLocation>
</comment>
<dbReference type="GO" id="GO:0140359">
    <property type="term" value="F:ABC-type transporter activity"/>
    <property type="evidence" value="ECO:0007669"/>
    <property type="project" value="UniProtKB-ARBA"/>
</dbReference>
<evidence type="ECO:0000256" key="4">
    <source>
        <dbReference type="ARBA" id="ARBA00022475"/>
    </source>
</evidence>
<organism evidence="10 11">
    <name type="scientific">Roseibium limicola</name>
    <dbReference type="NCBI Taxonomy" id="2816037"/>
    <lineage>
        <taxon>Bacteria</taxon>
        <taxon>Pseudomonadati</taxon>
        <taxon>Pseudomonadota</taxon>
        <taxon>Alphaproteobacteria</taxon>
        <taxon>Hyphomicrobiales</taxon>
        <taxon>Stappiaceae</taxon>
        <taxon>Roseibium</taxon>
    </lineage>
</organism>
<proteinExistence type="inferred from homology"/>
<dbReference type="InterPro" id="IPR017871">
    <property type="entry name" value="ABC_transporter-like_CS"/>
</dbReference>
<dbReference type="AlphaFoldDB" id="A0A939JBE4"/>
<evidence type="ECO:0000256" key="2">
    <source>
        <dbReference type="ARBA" id="ARBA00005417"/>
    </source>
</evidence>
<dbReference type="Gene3D" id="2.40.50.140">
    <property type="entry name" value="Nucleic acid-binding proteins"/>
    <property type="match status" value="1"/>
</dbReference>
<dbReference type="GO" id="GO:0016887">
    <property type="term" value="F:ATP hydrolysis activity"/>
    <property type="evidence" value="ECO:0007669"/>
    <property type="project" value="InterPro"/>
</dbReference>
<evidence type="ECO:0000256" key="8">
    <source>
        <dbReference type="ARBA" id="ARBA00023136"/>
    </source>
</evidence>
<dbReference type="InterPro" id="IPR013611">
    <property type="entry name" value="Transp-assoc_OB_typ2"/>
</dbReference>
<comment type="similarity">
    <text evidence="2">Belongs to the ABC transporter superfamily.</text>
</comment>
<dbReference type="Gene3D" id="2.40.50.100">
    <property type="match status" value="2"/>
</dbReference>
<dbReference type="InterPro" id="IPR003593">
    <property type="entry name" value="AAA+_ATPase"/>
</dbReference>
<evidence type="ECO:0000256" key="7">
    <source>
        <dbReference type="ARBA" id="ARBA00022967"/>
    </source>
</evidence>
<dbReference type="RefSeq" id="WP_206944454.1">
    <property type="nucleotide sequence ID" value="NZ_JAFLNF010000011.1"/>
</dbReference>
<evidence type="ECO:0000256" key="5">
    <source>
        <dbReference type="ARBA" id="ARBA00022741"/>
    </source>
</evidence>